<feature type="compositionally biased region" description="Polar residues" evidence="8">
    <location>
        <begin position="147"/>
        <end position="164"/>
    </location>
</feature>
<evidence type="ECO:0000256" key="4">
    <source>
        <dbReference type="ARBA" id="ARBA00022679"/>
    </source>
</evidence>
<dbReference type="GO" id="GO:0008270">
    <property type="term" value="F:zinc ion binding"/>
    <property type="evidence" value="ECO:0007669"/>
    <property type="project" value="InterPro"/>
</dbReference>
<comment type="caution">
    <text evidence="11">The sequence shown here is derived from an EMBL/GenBank/DDBJ whole genome shotgun (WGS) entry which is preliminary data.</text>
</comment>
<evidence type="ECO:0000313" key="12">
    <source>
        <dbReference type="Proteomes" id="UP000433883"/>
    </source>
</evidence>
<evidence type="ECO:0000256" key="8">
    <source>
        <dbReference type="SAM" id="MobiDB-lite"/>
    </source>
</evidence>
<keyword evidence="7" id="KW-0862">Zinc</keyword>
<keyword evidence="2" id="KW-0158">Chromosome</keyword>
<reference evidence="11 12" key="1">
    <citation type="submission" date="2019-11" db="EMBL/GenBank/DDBJ databases">
        <title>Venturia inaequalis Genome Resource.</title>
        <authorList>
            <person name="Lichtner F.J."/>
        </authorList>
    </citation>
    <scope>NUCLEOTIDE SEQUENCE [LARGE SCALE GENOMIC DNA]</scope>
    <source>
        <strain evidence="11">Bline_iso_100314</strain>
    </source>
</reference>
<proteinExistence type="predicted"/>
<evidence type="ECO:0000259" key="9">
    <source>
        <dbReference type="PROSITE" id="PS50280"/>
    </source>
</evidence>
<organism evidence="11 12">
    <name type="scientific">Venturia inaequalis</name>
    <name type="common">Apple scab fungus</name>
    <dbReference type="NCBI Taxonomy" id="5025"/>
    <lineage>
        <taxon>Eukaryota</taxon>
        <taxon>Fungi</taxon>
        <taxon>Dikarya</taxon>
        <taxon>Ascomycota</taxon>
        <taxon>Pezizomycotina</taxon>
        <taxon>Dothideomycetes</taxon>
        <taxon>Pleosporomycetidae</taxon>
        <taxon>Venturiales</taxon>
        <taxon>Venturiaceae</taxon>
        <taxon>Venturia</taxon>
    </lineage>
</organism>
<name>A0A8H3UF44_VENIN</name>
<comment type="subcellular location">
    <subcellularLocation>
        <location evidence="1">Chromosome</location>
    </subcellularLocation>
</comment>
<evidence type="ECO:0000256" key="1">
    <source>
        <dbReference type="ARBA" id="ARBA00004286"/>
    </source>
</evidence>
<dbReference type="AlphaFoldDB" id="A0A8H3UF44"/>
<dbReference type="EMBL" id="WNWQ01000410">
    <property type="protein sequence ID" value="KAE9968490.1"/>
    <property type="molecule type" value="Genomic_DNA"/>
</dbReference>
<dbReference type="GO" id="GO:0032259">
    <property type="term" value="P:methylation"/>
    <property type="evidence" value="ECO:0007669"/>
    <property type="project" value="UniProtKB-KW"/>
</dbReference>
<dbReference type="SUPFAM" id="SSF82199">
    <property type="entry name" value="SET domain"/>
    <property type="match status" value="1"/>
</dbReference>
<gene>
    <name evidence="11" type="ORF">BLS_005842</name>
</gene>
<keyword evidence="6" id="KW-0479">Metal-binding</keyword>
<dbReference type="Gene3D" id="2.170.270.10">
    <property type="entry name" value="SET domain"/>
    <property type="match status" value="1"/>
</dbReference>
<evidence type="ECO:0000259" key="10">
    <source>
        <dbReference type="PROSITE" id="PS50867"/>
    </source>
</evidence>
<keyword evidence="5" id="KW-0949">S-adenosyl-L-methionine</keyword>
<feature type="region of interest" description="Disordered" evidence="8">
    <location>
        <begin position="103"/>
        <end position="170"/>
    </location>
</feature>
<dbReference type="GO" id="GO:0005634">
    <property type="term" value="C:nucleus"/>
    <property type="evidence" value="ECO:0007669"/>
    <property type="project" value="InterPro"/>
</dbReference>
<evidence type="ECO:0000313" key="11">
    <source>
        <dbReference type="EMBL" id="KAE9968490.1"/>
    </source>
</evidence>
<protein>
    <recommendedName>
        <fullName evidence="13">SET domain-containing protein</fullName>
    </recommendedName>
</protein>
<dbReference type="PROSITE" id="PS50280">
    <property type="entry name" value="SET"/>
    <property type="match status" value="1"/>
</dbReference>
<dbReference type="Pfam" id="PF00856">
    <property type="entry name" value="SET"/>
    <property type="match status" value="1"/>
</dbReference>
<evidence type="ECO:0000256" key="3">
    <source>
        <dbReference type="ARBA" id="ARBA00022603"/>
    </source>
</evidence>
<dbReference type="InterPro" id="IPR001214">
    <property type="entry name" value="SET_dom"/>
</dbReference>
<dbReference type="PROSITE" id="PS50867">
    <property type="entry name" value="PRE_SET"/>
    <property type="match status" value="1"/>
</dbReference>
<dbReference type="Proteomes" id="UP000433883">
    <property type="component" value="Unassembled WGS sequence"/>
</dbReference>
<evidence type="ECO:0000256" key="2">
    <source>
        <dbReference type="ARBA" id="ARBA00022454"/>
    </source>
</evidence>
<dbReference type="PANTHER" id="PTHR46223:SF3">
    <property type="entry name" value="HISTONE-LYSINE N-METHYLTRANSFERASE SET-23"/>
    <property type="match status" value="1"/>
</dbReference>
<dbReference type="GO" id="GO:0042054">
    <property type="term" value="F:histone methyltransferase activity"/>
    <property type="evidence" value="ECO:0007669"/>
    <property type="project" value="InterPro"/>
</dbReference>
<evidence type="ECO:0008006" key="13">
    <source>
        <dbReference type="Google" id="ProtNLM"/>
    </source>
</evidence>
<keyword evidence="4" id="KW-0808">Transferase</keyword>
<evidence type="ECO:0000256" key="6">
    <source>
        <dbReference type="ARBA" id="ARBA00022723"/>
    </source>
</evidence>
<dbReference type="SMART" id="SM00317">
    <property type="entry name" value="SET"/>
    <property type="match status" value="1"/>
</dbReference>
<feature type="domain" description="Pre-SET" evidence="10">
    <location>
        <begin position="285"/>
        <end position="383"/>
    </location>
</feature>
<keyword evidence="3" id="KW-0489">Methyltransferase</keyword>
<evidence type="ECO:0000256" key="5">
    <source>
        <dbReference type="ARBA" id="ARBA00022691"/>
    </source>
</evidence>
<dbReference type="Pfam" id="PF05033">
    <property type="entry name" value="Pre-SET"/>
    <property type="match status" value="1"/>
</dbReference>
<accession>A0A8H3UF44</accession>
<dbReference type="InterPro" id="IPR046341">
    <property type="entry name" value="SET_dom_sf"/>
</dbReference>
<feature type="domain" description="SET" evidence="9">
    <location>
        <begin position="386"/>
        <end position="511"/>
    </location>
</feature>
<dbReference type="PANTHER" id="PTHR46223">
    <property type="entry name" value="HISTONE-LYSINE N-METHYLTRANSFERASE SUV39H"/>
    <property type="match status" value="1"/>
</dbReference>
<dbReference type="InterPro" id="IPR050973">
    <property type="entry name" value="H3K9_Histone-Lys_N-MTase"/>
</dbReference>
<sequence length="547" mass="61929">MVDIPARRFGKAYVNEEEIVGVVCMRLKNNTEEYLVHWKSKAPPNRTPYSWHPIHELAGVDGSDIGNTSTGSCLKHVQRYIGDLKSQPERQPQPQSLSRYIKSSILTPHPPNKFKSESSTSRKRKSPEDGHLQHLRHLSPFDRLSESSRSPSVFSAQSDNSSRTSAEENEPDTYNCILEVKSGLIKIKLSTLQPHNTTIFPSKVLRDRALRLRKNTKAADDKIRLEFLRGLKKIKGKKPVNLVNTRDTSTPLLSFKFVDDYQYGCGIEPPMPEAMEGCQSCRPNMGGSCGCEYTKMCECLEFARVDEKKLDDQQRKRYKRLSDKKVSTMGLPKRFPYSKDTGYLVTFYLESNYAIFECNDNCGCSVKHGEAGHACKTRVVQNGRQVGLEIFRTTDRGWEALAAGQFIDTYLGEVITGEEADRRSSTAAKGKDSYLFTLDKFLADLEDLAQEPYVIDGEFVGGPSRFINHSCDPNCAVYAVCKDKNNLYQYDLAFFALRYIKPGEELTFDYLALSGELEEEENPSSSQKDPPIKCLCNSKNCRKILWK</sequence>
<evidence type="ECO:0000256" key="7">
    <source>
        <dbReference type="ARBA" id="ARBA00022833"/>
    </source>
</evidence>
<dbReference type="InterPro" id="IPR007728">
    <property type="entry name" value="Pre-SET_dom"/>
</dbReference>
<dbReference type="GO" id="GO:0005694">
    <property type="term" value="C:chromosome"/>
    <property type="evidence" value="ECO:0007669"/>
    <property type="project" value="UniProtKB-SubCell"/>
</dbReference>